<dbReference type="AlphaFoldDB" id="A0A8T2V4M6"/>
<dbReference type="Proteomes" id="UP000825935">
    <property type="component" value="Chromosome 2"/>
</dbReference>
<evidence type="ECO:0000259" key="2">
    <source>
        <dbReference type="Pfam" id="PF04937"/>
    </source>
</evidence>
<feature type="compositionally biased region" description="Acidic residues" evidence="1">
    <location>
        <begin position="389"/>
        <end position="421"/>
    </location>
</feature>
<dbReference type="InterPro" id="IPR007021">
    <property type="entry name" value="DUF659"/>
</dbReference>
<evidence type="ECO:0000256" key="1">
    <source>
        <dbReference type="SAM" id="MobiDB-lite"/>
    </source>
</evidence>
<accession>A0A8T2V4M6</accession>
<feature type="region of interest" description="Disordered" evidence="1">
    <location>
        <begin position="386"/>
        <end position="421"/>
    </location>
</feature>
<dbReference type="EMBL" id="CM035407">
    <property type="protein sequence ID" value="KAH7443451.1"/>
    <property type="molecule type" value="Genomic_DNA"/>
</dbReference>
<sequence length="421" mass="47845">MAESSDQEWEYVDKVKALPKGNWTCRCKFCGHVWDGGANRIRAHILGLKGYGVDKCAQAPQNVREACRKLLAKSPQESGSCSNANLMHSHEDVVANESATFDDHEKTYASQPLRSPYFLYMVNSIGRVSSSYKPPSYHCLRTRHLYDEVSFIEDDLLKFLCDGWSNARNRPIINIMVNCIYGSMFLRSVDTSGEVKTGEYIFEILKEAIKDVGPENVVRVCMDNATNCHSSKDLKPAQTRFAYMFIMLANLLDERVYNGLRSMVVSAKYTRKKVCQTKKTEDVSGVVLSAFFWMGLVYELTDRMIEEISDIDGIGNARLEEVKSLCVKRWDMMHSPLHAAAYVLHPIWREKCPDDDGESKEDEGMLDSTTPIVERLTWRKEHPLFAHDDDVDDDDNDVDDDDDDDDDDDALDDDDDVGYSA</sequence>
<evidence type="ECO:0000313" key="4">
    <source>
        <dbReference type="Proteomes" id="UP000825935"/>
    </source>
</evidence>
<dbReference type="OrthoDB" id="1936364at2759"/>
<dbReference type="PANTHER" id="PTHR32166">
    <property type="entry name" value="OSJNBA0013A04.12 PROTEIN"/>
    <property type="match status" value="1"/>
</dbReference>
<dbReference type="InterPro" id="IPR012337">
    <property type="entry name" value="RNaseH-like_sf"/>
</dbReference>
<dbReference type="PANTHER" id="PTHR32166:SF123">
    <property type="entry name" value="BED-TYPE DOMAIN-CONTAINING PROTEIN"/>
    <property type="match status" value="1"/>
</dbReference>
<evidence type="ECO:0000313" key="3">
    <source>
        <dbReference type="EMBL" id="KAH7443451.1"/>
    </source>
</evidence>
<protein>
    <recommendedName>
        <fullName evidence="2">DUF659 domain-containing protein</fullName>
    </recommendedName>
</protein>
<proteinExistence type="predicted"/>
<keyword evidence="4" id="KW-1185">Reference proteome</keyword>
<comment type="caution">
    <text evidence="3">The sequence shown here is derived from an EMBL/GenBank/DDBJ whole genome shotgun (WGS) entry which is preliminary data.</text>
</comment>
<feature type="domain" description="DUF659" evidence="2">
    <location>
        <begin position="159"/>
        <end position="232"/>
    </location>
</feature>
<dbReference type="OMA" id="LASHRMY"/>
<gene>
    <name evidence="3" type="ORF">KP509_02G035200</name>
</gene>
<dbReference type="SUPFAM" id="SSF53098">
    <property type="entry name" value="Ribonuclease H-like"/>
    <property type="match status" value="1"/>
</dbReference>
<reference evidence="3" key="1">
    <citation type="submission" date="2021-08" db="EMBL/GenBank/DDBJ databases">
        <title>WGS assembly of Ceratopteris richardii.</title>
        <authorList>
            <person name="Marchant D.B."/>
            <person name="Chen G."/>
            <person name="Jenkins J."/>
            <person name="Shu S."/>
            <person name="Leebens-Mack J."/>
            <person name="Grimwood J."/>
            <person name="Schmutz J."/>
            <person name="Soltis P."/>
            <person name="Soltis D."/>
            <person name="Chen Z.-H."/>
        </authorList>
    </citation>
    <scope>NUCLEOTIDE SEQUENCE</scope>
    <source>
        <strain evidence="3">Whitten #5841</strain>
        <tissue evidence="3">Leaf</tissue>
    </source>
</reference>
<dbReference type="Pfam" id="PF04937">
    <property type="entry name" value="DUF659"/>
    <property type="match status" value="1"/>
</dbReference>
<name>A0A8T2V4M6_CERRI</name>
<organism evidence="3 4">
    <name type="scientific">Ceratopteris richardii</name>
    <name type="common">Triangle waterfern</name>
    <dbReference type="NCBI Taxonomy" id="49495"/>
    <lineage>
        <taxon>Eukaryota</taxon>
        <taxon>Viridiplantae</taxon>
        <taxon>Streptophyta</taxon>
        <taxon>Embryophyta</taxon>
        <taxon>Tracheophyta</taxon>
        <taxon>Polypodiopsida</taxon>
        <taxon>Polypodiidae</taxon>
        <taxon>Polypodiales</taxon>
        <taxon>Pteridineae</taxon>
        <taxon>Pteridaceae</taxon>
        <taxon>Parkerioideae</taxon>
        <taxon>Ceratopteris</taxon>
    </lineage>
</organism>